<dbReference type="InterPro" id="IPR049625">
    <property type="entry name" value="Glyco_transf_61_cat"/>
</dbReference>
<accession>L8H4R5</accession>
<organism evidence="3 4">
    <name type="scientific">Acanthamoeba castellanii (strain ATCC 30010 / Neff)</name>
    <dbReference type="NCBI Taxonomy" id="1257118"/>
    <lineage>
        <taxon>Eukaryota</taxon>
        <taxon>Amoebozoa</taxon>
        <taxon>Discosea</taxon>
        <taxon>Longamoebia</taxon>
        <taxon>Centramoebida</taxon>
        <taxon>Acanthamoebidae</taxon>
        <taxon>Acanthamoeba</taxon>
    </lineage>
</organism>
<dbReference type="Pfam" id="PF04577">
    <property type="entry name" value="Glyco_transf_61"/>
    <property type="match status" value="1"/>
</dbReference>
<evidence type="ECO:0000313" key="4">
    <source>
        <dbReference type="Proteomes" id="UP000011083"/>
    </source>
</evidence>
<gene>
    <name evidence="3" type="ORF">ACA1_116790</name>
</gene>
<name>L8H4R5_ACACF</name>
<feature type="compositionally biased region" description="Low complexity" evidence="1">
    <location>
        <begin position="46"/>
        <end position="68"/>
    </location>
</feature>
<dbReference type="KEGG" id="acan:ACA1_116790"/>
<protein>
    <recommendedName>
        <fullName evidence="2">Glycosyltransferase 61 catalytic domain-containing protein</fullName>
    </recommendedName>
</protein>
<feature type="domain" description="Glycosyltransferase 61 catalytic" evidence="2">
    <location>
        <begin position="243"/>
        <end position="434"/>
    </location>
</feature>
<dbReference type="GO" id="GO:0016757">
    <property type="term" value="F:glycosyltransferase activity"/>
    <property type="evidence" value="ECO:0007669"/>
    <property type="project" value="InterPro"/>
</dbReference>
<evidence type="ECO:0000259" key="2">
    <source>
        <dbReference type="Pfam" id="PF04577"/>
    </source>
</evidence>
<keyword evidence="4" id="KW-1185">Reference proteome</keyword>
<dbReference type="AlphaFoldDB" id="L8H4R5"/>
<dbReference type="GeneID" id="14921053"/>
<proteinExistence type="predicted"/>
<dbReference type="Proteomes" id="UP000011083">
    <property type="component" value="Unassembled WGS sequence"/>
</dbReference>
<dbReference type="OMA" id="NEDICAH"/>
<dbReference type="OrthoDB" id="512913at2759"/>
<evidence type="ECO:0000256" key="1">
    <source>
        <dbReference type="SAM" id="MobiDB-lite"/>
    </source>
</evidence>
<dbReference type="RefSeq" id="XP_004342317.1">
    <property type="nucleotide sequence ID" value="XM_004342268.1"/>
</dbReference>
<feature type="region of interest" description="Disordered" evidence="1">
    <location>
        <begin position="46"/>
        <end position="76"/>
    </location>
</feature>
<sequence length="493" mass="56021">MRRVRGRATTRNLVLLAVVSFVLVCTTFLLGNSLLLSSFSATDHPAASSDLSPAPPSSSSSSSSHSSLQTHPYGNRPPPSLDWAPRVAAKCQHGKFVTAGPWAQDCIPDERVLEETQLRFPPFVLPMPHFVSPQDREWFVSLDVVKEFVNASLRCFERPLPPGVLCPLLDSHTSSDDVLVFWTDKYVTGRNLVLANGSFGQYHGCSWSTKYDTYLKEYPAFFGKTPHEWDKLAPMIVVQGWSFQHLIDGVLPRLMQAWEGLQDDPNITVLVDYNLPKFPVVQKIWEYLLPADRLVVFNPETIFQGKLWYQSCQSPPFHPYLWKKMRERFGYRELPFADRNVIVYLGRGKRSGQTFNHGRSVLNEDQLIEGLEAFIARRNREREAAGQAKLELVVFNHANYPTLQATIAFFNRAKVLIGPHGGSFYNLMFTPSRTLTIEFMPYQRYSTPNLIIWQQAVMLDHNYHLLPYPASGGNDVRVDVDAIVGIFEREIPS</sequence>
<dbReference type="VEuPathDB" id="AmoebaDB:ACA1_116790"/>
<reference evidence="3 4" key="1">
    <citation type="journal article" date="2013" name="Genome Biol.">
        <title>Genome of Acanthamoeba castellanii highlights extensive lateral gene transfer and early evolution of tyrosine kinase signaling.</title>
        <authorList>
            <person name="Clarke M."/>
            <person name="Lohan A.J."/>
            <person name="Liu B."/>
            <person name="Lagkouvardos I."/>
            <person name="Roy S."/>
            <person name="Zafar N."/>
            <person name="Bertelli C."/>
            <person name="Schilde C."/>
            <person name="Kianianmomeni A."/>
            <person name="Burglin T.R."/>
            <person name="Frech C."/>
            <person name="Turcotte B."/>
            <person name="Kopec K.O."/>
            <person name="Synnott J.M."/>
            <person name="Choo C."/>
            <person name="Paponov I."/>
            <person name="Finkler A."/>
            <person name="Soon Heng Tan C."/>
            <person name="Hutchins A.P."/>
            <person name="Weinmeier T."/>
            <person name="Rattei T."/>
            <person name="Chu J.S."/>
            <person name="Gimenez G."/>
            <person name="Irimia M."/>
            <person name="Rigden D.J."/>
            <person name="Fitzpatrick D.A."/>
            <person name="Lorenzo-Morales J."/>
            <person name="Bateman A."/>
            <person name="Chiu C.H."/>
            <person name="Tang P."/>
            <person name="Hegemann P."/>
            <person name="Fromm H."/>
            <person name="Raoult D."/>
            <person name="Greub G."/>
            <person name="Miranda-Saavedra D."/>
            <person name="Chen N."/>
            <person name="Nash P."/>
            <person name="Ginger M.L."/>
            <person name="Horn M."/>
            <person name="Schaap P."/>
            <person name="Caler L."/>
            <person name="Loftus B."/>
        </authorList>
    </citation>
    <scope>NUCLEOTIDE SEQUENCE [LARGE SCALE GENOMIC DNA]</scope>
    <source>
        <strain evidence="3 4">Neff</strain>
    </source>
</reference>
<dbReference type="EMBL" id="KB007926">
    <property type="protein sequence ID" value="ELR20207.1"/>
    <property type="molecule type" value="Genomic_DNA"/>
</dbReference>
<evidence type="ECO:0000313" key="3">
    <source>
        <dbReference type="EMBL" id="ELR20207.1"/>
    </source>
</evidence>